<dbReference type="EMBL" id="VDFM01000015">
    <property type="protein sequence ID" value="MQS53338.1"/>
    <property type="molecule type" value="Genomic_DNA"/>
</dbReference>
<dbReference type="RefSeq" id="WP_125703380.1">
    <property type="nucleotide sequence ID" value="NZ_JBHTOO010000003.1"/>
</dbReference>
<feature type="domain" description="HTH arsR-type" evidence="4">
    <location>
        <begin position="1"/>
        <end position="99"/>
    </location>
</feature>
<evidence type="ECO:0000313" key="7">
    <source>
        <dbReference type="Proteomes" id="UP000380386"/>
    </source>
</evidence>
<dbReference type="PROSITE" id="PS00846">
    <property type="entry name" value="HTH_ARSR_1"/>
    <property type="match status" value="1"/>
</dbReference>
<dbReference type="InterPro" id="IPR051081">
    <property type="entry name" value="HTH_MetalResp_TranReg"/>
</dbReference>
<dbReference type="GO" id="GO:0003700">
    <property type="term" value="F:DNA-binding transcription factor activity"/>
    <property type="evidence" value="ECO:0007669"/>
    <property type="project" value="InterPro"/>
</dbReference>
<dbReference type="OrthoDB" id="9798835at2"/>
<dbReference type="Proteomes" id="UP000380386">
    <property type="component" value="Unassembled WGS sequence"/>
</dbReference>
<evidence type="ECO:0000313" key="8">
    <source>
        <dbReference type="Proteomes" id="UP000436655"/>
    </source>
</evidence>
<organism evidence="6 7">
    <name type="scientific">Companilactobacillus mishanensis</name>
    <dbReference type="NCBI Taxonomy" id="2486008"/>
    <lineage>
        <taxon>Bacteria</taxon>
        <taxon>Bacillati</taxon>
        <taxon>Bacillota</taxon>
        <taxon>Bacilli</taxon>
        <taxon>Lactobacillales</taxon>
        <taxon>Lactobacillaceae</taxon>
        <taxon>Companilactobacillus</taxon>
    </lineage>
</organism>
<evidence type="ECO:0000313" key="5">
    <source>
        <dbReference type="EMBL" id="MQS44542.1"/>
    </source>
</evidence>
<dbReference type="PRINTS" id="PR00778">
    <property type="entry name" value="HTHARSR"/>
</dbReference>
<dbReference type="SMART" id="SM00418">
    <property type="entry name" value="HTH_ARSR"/>
    <property type="match status" value="1"/>
</dbReference>
<dbReference type="CDD" id="cd00090">
    <property type="entry name" value="HTH_ARSR"/>
    <property type="match status" value="1"/>
</dbReference>
<evidence type="ECO:0000259" key="4">
    <source>
        <dbReference type="PROSITE" id="PS50987"/>
    </source>
</evidence>
<dbReference type="PANTHER" id="PTHR33154">
    <property type="entry name" value="TRANSCRIPTIONAL REGULATOR, ARSR FAMILY"/>
    <property type="match status" value="1"/>
</dbReference>
<reference evidence="5" key="2">
    <citation type="submission" date="2019-05" db="EMBL/GenBank/DDBJ databases">
        <authorList>
            <person name="Schuster J.A."/>
            <person name="Ehrmann M.A."/>
        </authorList>
    </citation>
    <scope>NUCLEOTIDE SEQUENCE</scope>
    <source>
        <strain evidence="5">TMW 1.2098</strain>
    </source>
</reference>
<dbReference type="EMBL" id="VDFN01000001">
    <property type="protein sequence ID" value="MQS44542.1"/>
    <property type="molecule type" value="Genomic_DNA"/>
</dbReference>
<evidence type="ECO:0000256" key="3">
    <source>
        <dbReference type="ARBA" id="ARBA00023163"/>
    </source>
</evidence>
<dbReference type="Gene3D" id="1.10.10.10">
    <property type="entry name" value="Winged helix-like DNA-binding domain superfamily/Winged helix DNA-binding domain"/>
    <property type="match status" value="1"/>
</dbReference>
<proteinExistence type="predicted"/>
<accession>A0A5P0ZJV6</accession>
<dbReference type="PROSITE" id="PS50987">
    <property type="entry name" value="HTH_ARSR_2"/>
    <property type="match status" value="1"/>
</dbReference>
<sequence>MDYTNLSKQLKAISDPNRLKIIDLLSCGTMCACDILEHFEFTQPTLSHHMRILQDAKVVDAEKVGKWQHYTLSQSFEESFPLNIANLLANDENCICHCKNANKKEDLIYEKS</sequence>
<protein>
    <submittedName>
        <fullName evidence="6">Winged helix-turn-helix transcriptional regulator</fullName>
    </submittedName>
</protein>
<dbReference type="InterPro" id="IPR036388">
    <property type="entry name" value="WH-like_DNA-bd_sf"/>
</dbReference>
<evidence type="ECO:0000256" key="1">
    <source>
        <dbReference type="ARBA" id="ARBA00023015"/>
    </source>
</evidence>
<keyword evidence="1" id="KW-0805">Transcription regulation</keyword>
<gene>
    <name evidence="6" type="ORF">FHL02_09930</name>
    <name evidence="5" type="ORF">FHL03_03465</name>
</gene>
<dbReference type="InterPro" id="IPR011991">
    <property type="entry name" value="ArsR-like_HTH"/>
</dbReference>
<keyword evidence="2" id="KW-0238">DNA-binding</keyword>
<dbReference type="NCBIfam" id="NF033788">
    <property type="entry name" value="HTH_metalloreg"/>
    <property type="match status" value="1"/>
</dbReference>
<comment type="caution">
    <text evidence="6">The sequence shown here is derived from an EMBL/GenBank/DDBJ whole genome shotgun (WGS) entry which is preliminary data.</text>
</comment>
<dbReference type="InterPro" id="IPR001845">
    <property type="entry name" value="HTH_ArsR_DNA-bd_dom"/>
</dbReference>
<dbReference type="InterPro" id="IPR036390">
    <property type="entry name" value="WH_DNA-bd_sf"/>
</dbReference>
<dbReference type="InterPro" id="IPR018334">
    <property type="entry name" value="ArsR_HTH"/>
</dbReference>
<dbReference type="PANTHER" id="PTHR33154:SF18">
    <property type="entry name" value="ARSENICAL RESISTANCE OPERON REPRESSOR"/>
    <property type="match status" value="1"/>
</dbReference>
<dbReference type="Proteomes" id="UP000436655">
    <property type="component" value="Unassembled WGS sequence"/>
</dbReference>
<dbReference type="GO" id="GO:0003677">
    <property type="term" value="F:DNA binding"/>
    <property type="evidence" value="ECO:0007669"/>
    <property type="project" value="UniProtKB-KW"/>
</dbReference>
<evidence type="ECO:0000313" key="6">
    <source>
        <dbReference type="EMBL" id="MQS53338.1"/>
    </source>
</evidence>
<dbReference type="Pfam" id="PF01022">
    <property type="entry name" value="HTH_5"/>
    <property type="match status" value="1"/>
</dbReference>
<evidence type="ECO:0000256" key="2">
    <source>
        <dbReference type="ARBA" id="ARBA00023125"/>
    </source>
</evidence>
<reference evidence="7 8" key="1">
    <citation type="journal article" date="2019" name="Syst. Appl. Microbiol.">
        <title>Polyphasic characterization of two novel Lactobacillus spp. isolated from blown salami packages: Description of Lactobacillus halodurans sp. nov. and Lactobacillus salsicarnum sp. nov.</title>
        <authorList>
            <person name="Schuster J.A."/>
            <person name="Klingl A."/>
            <person name="Vogel R.F."/>
            <person name="Ehrmann M.A."/>
        </authorList>
    </citation>
    <scope>NUCLEOTIDE SEQUENCE [LARGE SCALE GENOMIC DNA]</scope>
    <source>
        <strain evidence="5 8">TMW 1.2098</strain>
        <strain evidence="6 7">TMW 1.2118</strain>
    </source>
</reference>
<name>A0A5P0ZJV6_9LACO</name>
<dbReference type="AlphaFoldDB" id="A0A5P0ZJV6"/>
<keyword evidence="8" id="KW-1185">Reference proteome</keyword>
<keyword evidence="3" id="KW-0804">Transcription</keyword>
<dbReference type="SUPFAM" id="SSF46785">
    <property type="entry name" value="Winged helix' DNA-binding domain"/>
    <property type="match status" value="1"/>
</dbReference>